<keyword evidence="1" id="KW-1133">Transmembrane helix</keyword>
<keyword evidence="1" id="KW-0812">Transmembrane</keyword>
<gene>
    <name evidence="2" type="ORF">HUJ06_029045</name>
</gene>
<accession>A0A822Y545</accession>
<evidence type="ECO:0000313" key="3">
    <source>
        <dbReference type="Proteomes" id="UP000607653"/>
    </source>
</evidence>
<keyword evidence="1" id="KW-0472">Membrane</keyword>
<evidence type="ECO:0008006" key="4">
    <source>
        <dbReference type="Google" id="ProtNLM"/>
    </source>
</evidence>
<dbReference type="AlphaFoldDB" id="A0A822Y545"/>
<sequence length="167" mass="18621">MRERSAKTRENKVLNRLSCYRNLFTAAHRWFTSVHHRSLPLITAVHLCSLLLITSGSLFVHRRSSPLVHLCCSGGSEHGVPLPRGRRERKRGVSQGVAAAVAVAQRRKRERERGFTGVSATATATATATAAALIRFTRSLLLQESTRKRMKGVTVHSSRLSERIRVK</sequence>
<dbReference type="Proteomes" id="UP000607653">
    <property type="component" value="Unassembled WGS sequence"/>
</dbReference>
<feature type="transmembrane region" description="Helical" evidence="1">
    <location>
        <begin position="115"/>
        <end position="136"/>
    </location>
</feature>
<dbReference type="EMBL" id="DUZY01000002">
    <property type="protein sequence ID" value="DAD27577.1"/>
    <property type="molecule type" value="Genomic_DNA"/>
</dbReference>
<proteinExistence type="predicted"/>
<protein>
    <recommendedName>
        <fullName evidence="4">Transmembrane protein</fullName>
    </recommendedName>
</protein>
<evidence type="ECO:0000313" key="2">
    <source>
        <dbReference type="EMBL" id="DAD27577.1"/>
    </source>
</evidence>
<reference evidence="2 3" key="1">
    <citation type="journal article" date="2020" name="Mol. Biol. Evol.">
        <title>Distinct Expression and Methylation Patterns for Genes with Different Fates following a Single Whole-Genome Duplication in Flowering Plants.</title>
        <authorList>
            <person name="Shi T."/>
            <person name="Rahmani R.S."/>
            <person name="Gugger P.F."/>
            <person name="Wang M."/>
            <person name="Li H."/>
            <person name="Zhang Y."/>
            <person name="Li Z."/>
            <person name="Wang Q."/>
            <person name="Van de Peer Y."/>
            <person name="Marchal K."/>
            <person name="Chen J."/>
        </authorList>
    </citation>
    <scope>NUCLEOTIDE SEQUENCE [LARGE SCALE GENOMIC DNA]</scope>
    <source>
        <tissue evidence="2">Leaf</tissue>
    </source>
</reference>
<name>A0A822Y545_NELNU</name>
<evidence type="ECO:0000256" key="1">
    <source>
        <dbReference type="SAM" id="Phobius"/>
    </source>
</evidence>
<organism evidence="2 3">
    <name type="scientific">Nelumbo nucifera</name>
    <name type="common">Sacred lotus</name>
    <dbReference type="NCBI Taxonomy" id="4432"/>
    <lineage>
        <taxon>Eukaryota</taxon>
        <taxon>Viridiplantae</taxon>
        <taxon>Streptophyta</taxon>
        <taxon>Embryophyta</taxon>
        <taxon>Tracheophyta</taxon>
        <taxon>Spermatophyta</taxon>
        <taxon>Magnoliopsida</taxon>
        <taxon>Proteales</taxon>
        <taxon>Nelumbonaceae</taxon>
        <taxon>Nelumbo</taxon>
    </lineage>
</organism>
<keyword evidence="3" id="KW-1185">Reference proteome</keyword>
<comment type="caution">
    <text evidence="2">The sequence shown here is derived from an EMBL/GenBank/DDBJ whole genome shotgun (WGS) entry which is preliminary data.</text>
</comment>